<evidence type="ECO:0000256" key="5">
    <source>
        <dbReference type="ARBA" id="ARBA00022723"/>
    </source>
</evidence>
<comment type="function">
    <text evidence="10">Catalyzes the 1,3-allylic rearrangement of the homoallylic substrate isopentenyl (IPP) to its highly electrophilic allylic isomer, dimethylallyl diphosphate (DMAPP).</text>
</comment>
<keyword evidence="7 10" id="KW-0464">Manganese</keyword>
<dbReference type="STRING" id="211114.SAMN04489726_3300"/>
<keyword evidence="6 10" id="KW-0460">Magnesium</keyword>
<comment type="cofactor">
    <cofactor evidence="10">
        <name>Mg(2+)</name>
        <dbReference type="ChEBI" id="CHEBI:18420"/>
    </cofactor>
    <text evidence="10">Binds 1 Mg(2+) ion per subunit. The magnesium ion binds only when substrate is bound.</text>
</comment>
<dbReference type="RefSeq" id="WP_030431472.1">
    <property type="nucleotide sequence ID" value="NZ_JOEF01000019.1"/>
</dbReference>
<dbReference type="InterPro" id="IPR015797">
    <property type="entry name" value="NUDIX_hydrolase-like_dom_sf"/>
</dbReference>
<dbReference type="GO" id="GO:0046872">
    <property type="term" value="F:metal ion binding"/>
    <property type="evidence" value="ECO:0007669"/>
    <property type="project" value="UniProtKB-KW"/>
</dbReference>
<dbReference type="EMBL" id="LT629701">
    <property type="protein sequence ID" value="SDM77223.1"/>
    <property type="molecule type" value="Genomic_DNA"/>
</dbReference>
<feature type="binding site" evidence="10">
    <location>
        <position position="25"/>
    </location>
    <ligand>
        <name>Mn(2+)</name>
        <dbReference type="ChEBI" id="CHEBI:29035"/>
    </ligand>
</feature>
<dbReference type="Proteomes" id="UP000183376">
    <property type="component" value="Chromosome I"/>
</dbReference>
<keyword evidence="4 10" id="KW-0963">Cytoplasm</keyword>
<dbReference type="PIRSF" id="PIRSF018427">
    <property type="entry name" value="Isopntndiph_ism"/>
    <property type="match status" value="1"/>
</dbReference>
<evidence type="ECO:0000256" key="4">
    <source>
        <dbReference type="ARBA" id="ARBA00022490"/>
    </source>
</evidence>
<dbReference type="UniPathway" id="UPA00059">
    <property type="reaction ID" value="UER00104"/>
</dbReference>
<evidence type="ECO:0000256" key="6">
    <source>
        <dbReference type="ARBA" id="ARBA00022842"/>
    </source>
</evidence>
<evidence type="ECO:0000259" key="12">
    <source>
        <dbReference type="PROSITE" id="PS51462"/>
    </source>
</evidence>
<comment type="similarity">
    <text evidence="2 10">Belongs to the IPP isomerase type 1 family.</text>
</comment>
<feature type="active site" evidence="10 11">
    <location>
        <position position="115"/>
    </location>
</feature>
<dbReference type="AlphaFoldDB" id="A0A1G9VYL1"/>
<evidence type="ECO:0000256" key="3">
    <source>
        <dbReference type="ARBA" id="ARBA00012057"/>
    </source>
</evidence>
<feature type="binding site" evidence="10">
    <location>
        <position position="87"/>
    </location>
    <ligand>
        <name>Mg(2+)</name>
        <dbReference type="ChEBI" id="CHEBI:18420"/>
    </ligand>
</feature>
<evidence type="ECO:0000256" key="9">
    <source>
        <dbReference type="ARBA" id="ARBA00023235"/>
    </source>
</evidence>
<dbReference type="InterPro" id="IPR011876">
    <property type="entry name" value="IsopentenylPP_isomerase_typ1"/>
</dbReference>
<dbReference type="GO" id="GO:0050992">
    <property type="term" value="P:dimethylallyl diphosphate biosynthetic process"/>
    <property type="evidence" value="ECO:0007669"/>
    <property type="project" value="UniProtKB-UniRule"/>
</dbReference>
<keyword evidence="14" id="KW-1185">Reference proteome</keyword>
<evidence type="ECO:0000313" key="13">
    <source>
        <dbReference type="EMBL" id="SDM77223.1"/>
    </source>
</evidence>
<dbReference type="GO" id="GO:0005737">
    <property type="term" value="C:cytoplasm"/>
    <property type="evidence" value="ECO:0007669"/>
    <property type="project" value="UniProtKB-SubCell"/>
</dbReference>
<dbReference type="eggNOG" id="COG1443">
    <property type="taxonomic scope" value="Bacteria"/>
</dbReference>
<dbReference type="PANTHER" id="PTHR10885:SF0">
    <property type="entry name" value="ISOPENTENYL-DIPHOSPHATE DELTA-ISOMERASE"/>
    <property type="match status" value="1"/>
</dbReference>
<dbReference type="InterPro" id="IPR000086">
    <property type="entry name" value="NUDIX_hydrolase_dom"/>
</dbReference>
<dbReference type="HAMAP" id="MF_00202">
    <property type="entry name" value="Idi"/>
    <property type="match status" value="1"/>
</dbReference>
<dbReference type="GO" id="GO:0009240">
    <property type="term" value="P:isopentenyl diphosphate biosynthetic process"/>
    <property type="evidence" value="ECO:0007669"/>
    <property type="project" value="TreeGrafter"/>
</dbReference>
<proteinExistence type="inferred from homology"/>
<dbReference type="Pfam" id="PF00293">
    <property type="entry name" value="NUDIX"/>
    <property type="match status" value="1"/>
</dbReference>
<evidence type="ECO:0000256" key="11">
    <source>
        <dbReference type="PIRSR" id="PIRSR018427-1"/>
    </source>
</evidence>
<comment type="cofactor">
    <cofactor evidence="10">
        <name>Mn(2+)</name>
        <dbReference type="ChEBI" id="CHEBI:29035"/>
    </cofactor>
    <text evidence="10">Binds 1 Mn(2+) ion per subunit.</text>
</comment>
<comment type="subcellular location">
    <subcellularLocation>
        <location evidence="10">Cytoplasm</location>
    </subcellularLocation>
</comment>
<dbReference type="NCBIfam" id="NF002995">
    <property type="entry name" value="PRK03759.1"/>
    <property type="match status" value="1"/>
</dbReference>
<feature type="binding site" evidence="10">
    <location>
        <position position="113"/>
    </location>
    <ligand>
        <name>Mn(2+)</name>
        <dbReference type="ChEBI" id="CHEBI:29035"/>
    </ligand>
</feature>
<dbReference type="Gene3D" id="3.90.79.10">
    <property type="entry name" value="Nucleoside Triphosphate Pyrophosphohydrolase"/>
    <property type="match status" value="1"/>
</dbReference>
<keyword evidence="8 10" id="KW-0414">Isoprene biosynthesis</keyword>
<dbReference type="PANTHER" id="PTHR10885">
    <property type="entry name" value="ISOPENTENYL-DIPHOSPHATE DELTA-ISOMERASE"/>
    <property type="match status" value="1"/>
</dbReference>
<dbReference type="InterPro" id="IPR056375">
    <property type="entry name" value="Idi_bact"/>
</dbReference>
<evidence type="ECO:0000313" key="14">
    <source>
        <dbReference type="Proteomes" id="UP000183376"/>
    </source>
</evidence>
<evidence type="ECO:0000256" key="1">
    <source>
        <dbReference type="ARBA" id="ARBA00004826"/>
    </source>
</evidence>
<keyword evidence="5 10" id="KW-0479">Metal-binding</keyword>
<feature type="active site" evidence="10 11">
    <location>
        <position position="67"/>
    </location>
</feature>
<comment type="catalytic activity">
    <reaction evidence="10">
        <text>isopentenyl diphosphate = dimethylallyl diphosphate</text>
        <dbReference type="Rhea" id="RHEA:23284"/>
        <dbReference type="ChEBI" id="CHEBI:57623"/>
        <dbReference type="ChEBI" id="CHEBI:128769"/>
        <dbReference type="EC" id="5.3.3.2"/>
    </reaction>
</comment>
<dbReference type="NCBIfam" id="TIGR02150">
    <property type="entry name" value="IPP_isom_1"/>
    <property type="match status" value="1"/>
</dbReference>
<dbReference type="EC" id="5.3.3.2" evidence="3 10"/>
<reference evidence="13 14" key="1">
    <citation type="submission" date="2016-10" db="EMBL/GenBank/DDBJ databases">
        <authorList>
            <person name="de Groot N.N."/>
        </authorList>
    </citation>
    <scope>NUCLEOTIDE SEQUENCE [LARGE SCALE GENOMIC DNA]</scope>
    <source>
        <strain evidence="13 14">DSM 44149</strain>
    </source>
</reference>
<feature type="binding site" evidence="10">
    <location>
        <position position="69"/>
    </location>
    <ligand>
        <name>Mn(2+)</name>
        <dbReference type="ChEBI" id="CHEBI:29035"/>
    </ligand>
</feature>
<dbReference type="OrthoDB" id="9809458at2"/>
<dbReference type="GO" id="GO:0004452">
    <property type="term" value="F:isopentenyl-diphosphate delta-isomerase activity"/>
    <property type="evidence" value="ECO:0007669"/>
    <property type="project" value="UniProtKB-UniRule"/>
</dbReference>
<sequence>MVRRIVELVDARGTTLGECPVEEAHQPPGRLHRAFSIMLFDEQDRVLLQRRALSKSRFPGLWANTCCSHPAAGEDVAESAAKRLDEEMGLRVGELREVGTFVYQALDGQGAAEHEFDHVLMGDLDSSAELSPDREEIEELAWLPYAELVSDAASRPERYAPWIPGVIALIERARSAN</sequence>
<name>A0A1G9VYL1_ALLAB</name>
<protein>
    <recommendedName>
        <fullName evidence="3 10">Isopentenyl-diphosphate Delta-isomerase</fullName>
        <shortName evidence="10">IPP isomerase</shortName>
        <ecNumber evidence="3 10">5.3.3.2</ecNumber>
    </recommendedName>
    <alternativeName>
        <fullName evidence="10">IPP:DMAPP isomerase</fullName>
    </alternativeName>
    <alternativeName>
        <fullName evidence="10">Isopentenyl pyrophosphate isomerase</fullName>
    </alternativeName>
</protein>
<feature type="binding site" evidence="10">
    <location>
        <position position="115"/>
    </location>
    <ligand>
        <name>Mn(2+)</name>
        <dbReference type="ChEBI" id="CHEBI:29035"/>
    </ligand>
</feature>
<feature type="domain" description="Nudix hydrolase" evidence="12">
    <location>
        <begin position="30"/>
        <end position="165"/>
    </location>
</feature>
<feature type="binding site" evidence="10">
    <location>
        <position position="32"/>
    </location>
    <ligand>
        <name>Mn(2+)</name>
        <dbReference type="ChEBI" id="CHEBI:29035"/>
    </ligand>
</feature>
<dbReference type="SUPFAM" id="SSF55811">
    <property type="entry name" value="Nudix"/>
    <property type="match status" value="1"/>
</dbReference>
<dbReference type="PROSITE" id="PS51462">
    <property type="entry name" value="NUDIX"/>
    <property type="match status" value="1"/>
</dbReference>
<dbReference type="CDD" id="cd02885">
    <property type="entry name" value="NUDIX_IPP_Isomerase"/>
    <property type="match status" value="1"/>
</dbReference>
<evidence type="ECO:0000256" key="10">
    <source>
        <dbReference type="HAMAP-Rule" id="MF_00202"/>
    </source>
</evidence>
<evidence type="ECO:0000256" key="2">
    <source>
        <dbReference type="ARBA" id="ARBA00007579"/>
    </source>
</evidence>
<evidence type="ECO:0000256" key="8">
    <source>
        <dbReference type="ARBA" id="ARBA00023229"/>
    </source>
</evidence>
<evidence type="ECO:0000256" key="7">
    <source>
        <dbReference type="ARBA" id="ARBA00023211"/>
    </source>
</evidence>
<organism evidence="13 14">
    <name type="scientific">Allokutzneria albata</name>
    <name type="common">Kibdelosporangium albatum</name>
    <dbReference type="NCBI Taxonomy" id="211114"/>
    <lineage>
        <taxon>Bacteria</taxon>
        <taxon>Bacillati</taxon>
        <taxon>Actinomycetota</taxon>
        <taxon>Actinomycetes</taxon>
        <taxon>Pseudonocardiales</taxon>
        <taxon>Pseudonocardiaceae</taxon>
        <taxon>Allokutzneria</taxon>
    </lineage>
</organism>
<comment type="pathway">
    <text evidence="1 10">Isoprenoid biosynthesis; dimethylallyl diphosphate biosynthesis; dimethylallyl diphosphate from isopentenyl diphosphate: step 1/1.</text>
</comment>
<gene>
    <name evidence="10" type="primary">idi</name>
    <name evidence="13" type="ORF">SAMN04489726_3300</name>
</gene>
<keyword evidence="9 10" id="KW-0413">Isomerase</keyword>
<accession>A0A1G9VYL1</accession>